<name>A0A1T4RID2_9GAMM</name>
<dbReference type="AlphaFoldDB" id="A0A1T4RID2"/>
<proteinExistence type="predicted"/>
<sequence>MAEVHQNNDRTRAKNQFIRGDQLLAELGNLLKQLENSRLSVRRKMDCALNATSKKRSNPTFISQHHY</sequence>
<comment type="caution">
    <text evidence="1">The sequence shown here is derived from an EMBL/GenBank/DDBJ whole genome shotgun (WGS) entry which is preliminary data.</text>
</comment>
<dbReference type="RefSeq" id="WP_078745949.1">
    <property type="nucleotide sequence ID" value="NZ_FUXG01000017.1"/>
</dbReference>
<evidence type="ECO:0000313" key="1">
    <source>
        <dbReference type="EMBL" id="OPX54800.1"/>
    </source>
</evidence>
<dbReference type="STRING" id="64969.SAMN02745127_02393"/>
<accession>A0A1T4RID2</accession>
<keyword evidence="2" id="KW-1185">Reference proteome</keyword>
<protein>
    <submittedName>
        <fullName evidence="1">Uncharacterized protein</fullName>
    </submittedName>
</protein>
<reference evidence="1 2" key="1">
    <citation type="submission" date="2017-01" db="EMBL/GenBank/DDBJ databases">
        <title>Genome Sequencing of a Marine Spirillum, Oceanospirillum multiglobuliferum ATCC 33336, from Japan.</title>
        <authorList>
            <person name="Carney J.G."/>
            <person name="Trachtenberg A.M."/>
            <person name="Rheaume B.A."/>
            <person name="Linnane J.D."/>
            <person name="Pitts N.L."/>
            <person name="Mykles D.L."/>
            <person name="Maclea K.S."/>
        </authorList>
    </citation>
    <scope>NUCLEOTIDE SEQUENCE [LARGE SCALE GENOMIC DNA]</scope>
    <source>
        <strain evidence="1 2">ATCC 33336</strain>
    </source>
</reference>
<organism evidence="1 2">
    <name type="scientific">Oceanospirillum multiglobuliferum</name>
    <dbReference type="NCBI Taxonomy" id="64969"/>
    <lineage>
        <taxon>Bacteria</taxon>
        <taxon>Pseudomonadati</taxon>
        <taxon>Pseudomonadota</taxon>
        <taxon>Gammaproteobacteria</taxon>
        <taxon>Oceanospirillales</taxon>
        <taxon>Oceanospirillaceae</taxon>
        <taxon>Oceanospirillum</taxon>
    </lineage>
</organism>
<evidence type="ECO:0000313" key="2">
    <source>
        <dbReference type="Proteomes" id="UP000191418"/>
    </source>
</evidence>
<dbReference type="EMBL" id="MTSM01000018">
    <property type="protein sequence ID" value="OPX54800.1"/>
    <property type="molecule type" value="Genomic_DNA"/>
</dbReference>
<gene>
    <name evidence="1" type="ORF">BTE48_12315</name>
</gene>
<dbReference type="Proteomes" id="UP000191418">
    <property type="component" value="Unassembled WGS sequence"/>
</dbReference>